<dbReference type="AlphaFoldDB" id="A0A2U3LTF2"/>
<reference evidence="2" key="1">
    <citation type="submission" date="2018-02" db="EMBL/GenBank/DDBJ databases">
        <authorList>
            <person name="Hausmann B."/>
        </authorList>
    </citation>
    <scope>NUCLEOTIDE SEQUENCE [LARGE SCALE GENOMIC DNA]</scope>
    <source>
        <strain evidence="2">Peat soil MAG SbF1</strain>
    </source>
</reference>
<dbReference type="EMBL" id="OMOF01000780">
    <property type="protein sequence ID" value="SPF55207.1"/>
    <property type="molecule type" value="Genomic_DNA"/>
</dbReference>
<proteinExistence type="predicted"/>
<dbReference type="Proteomes" id="UP000238916">
    <property type="component" value="Unassembled WGS sequence"/>
</dbReference>
<accession>A0A2U3LTF2</accession>
<evidence type="ECO:0000313" key="1">
    <source>
        <dbReference type="EMBL" id="SPF55207.1"/>
    </source>
</evidence>
<protein>
    <submittedName>
        <fullName evidence="1">Uncharacterized protein</fullName>
    </submittedName>
</protein>
<evidence type="ECO:0000313" key="2">
    <source>
        <dbReference type="Proteomes" id="UP000238916"/>
    </source>
</evidence>
<name>A0A2U3LTF2_9FIRM</name>
<gene>
    <name evidence="1" type="ORF">SBF1_8000002</name>
</gene>
<sequence length="45" mass="4950">MGWESLGCGATEGAILAGERGSLLFQAHPDNPNRRYFGLKSREKQ</sequence>
<organism evidence="1 2">
    <name type="scientific">Candidatus Desulfosporosinus infrequens</name>
    <dbReference type="NCBI Taxonomy" id="2043169"/>
    <lineage>
        <taxon>Bacteria</taxon>
        <taxon>Bacillati</taxon>
        <taxon>Bacillota</taxon>
        <taxon>Clostridia</taxon>
        <taxon>Eubacteriales</taxon>
        <taxon>Desulfitobacteriaceae</taxon>
        <taxon>Desulfosporosinus</taxon>
    </lineage>
</organism>